<dbReference type="Proteomes" id="UP001372338">
    <property type="component" value="Unassembled WGS sequence"/>
</dbReference>
<sequence length="344" mass="38861">MIGGFRRSISFPNKNPNRPSSQKPPLLSHHIRSISLPCRSHPLFSHIKDQINGLIIPSKSHTPQTSSNLSHALTLLKDTHETLQDILQLPQTIESLRSHPLWVEKLLEDFLHFVDVYGMFQTSILALKEEHSAAQMAIRKRDESKVGVYLKAKKKMTKEMEKLVCGIKCVTQHATCLKDIHRMPLPRNMTPSRSCWYRPSSGPCNNFSSTRINLGPSVADAELARVITDVVAVTVSVSVALFNGIAISFASRRLTWTQIMVKLTRKTRRVKKEHEGIEDLEEMDIVVESLGDLKRKGDEEVRSVLKRMRDIEECICGIESVSEKVFRALINSRASLLDALTLTH</sequence>
<reference evidence="2 3" key="1">
    <citation type="submission" date="2024-01" db="EMBL/GenBank/DDBJ databases">
        <title>The genomes of 5 underutilized Papilionoideae crops provide insights into root nodulation and disease resistanc.</title>
        <authorList>
            <person name="Yuan L."/>
        </authorList>
    </citation>
    <scope>NUCLEOTIDE SEQUENCE [LARGE SCALE GENOMIC DNA]</scope>
    <source>
        <strain evidence="2">ZHUSHIDOU_FW_LH</strain>
        <tissue evidence="2">Leaf</tissue>
    </source>
</reference>
<evidence type="ECO:0000256" key="1">
    <source>
        <dbReference type="SAM" id="MobiDB-lite"/>
    </source>
</evidence>
<dbReference type="GO" id="GO:0048364">
    <property type="term" value="P:root development"/>
    <property type="evidence" value="ECO:0007669"/>
    <property type="project" value="InterPro"/>
</dbReference>
<accession>A0AAN9P2B1</accession>
<comment type="caution">
    <text evidence="2">The sequence shown here is derived from an EMBL/GenBank/DDBJ whole genome shotgun (WGS) entry which is preliminary data.</text>
</comment>
<evidence type="ECO:0000313" key="3">
    <source>
        <dbReference type="Proteomes" id="UP001372338"/>
    </source>
</evidence>
<gene>
    <name evidence="2" type="ORF">RIF29_12965</name>
</gene>
<dbReference type="AlphaFoldDB" id="A0AAN9P2B1"/>
<feature type="compositionally biased region" description="Polar residues" evidence="1">
    <location>
        <begin position="10"/>
        <end position="23"/>
    </location>
</feature>
<dbReference type="EMBL" id="JAYWIO010000002">
    <property type="protein sequence ID" value="KAK7283446.1"/>
    <property type="molecule type" value="Genomic_DNA"/>
</dbReference>
<dbReference type="PANTHER" id="PTHR33070">
    <property type="entry name" value="OS06G0725500 PROTEIN"/>
    <property type="match status" value="1"/>
</dbReference>
<dbReference type="PANTHER" id="PTHR33070:SF49">
    <property type="entry name" value="OS06G0725500 PROTEIN"/>
    <property type="match status" value="1"/>
</dbReference>
<organism evidence="2 3">
    <name type="scientific">Crotalaria pallida</name>
    <name type="common">Smooth rattlebox</name>
    <name type="synonym">Crotalaria striata</name>
    <dbReference type="NCBI Taxonomy" id="3830"/>
    <lineage>
        <taxon>Eukaryota</taxon>
        <taxon>Viridiplantae</taxon>
        <taxon>Streptophyta</taxon>
        <taxon>Embryophyta</taxon>
        <taxon>Tracheophyta</taxon>
        <taxon>Spermatophyta</taxon>
        <taxon>Magnoliopsida</taxon>
        <taxon>eudicotyledons</taxon>
        <taxon>Gunneridae</taxon>
        <taxon>Pentapetalae</taxon>
        <taxon>rosids</taxon>
        <taxon>fabids</taxon>
        <taxon>Fabales</taxon>
        <taxon>Fabaceae</taxon>
        <taxon>Papilionoideae</taxon>
        <taxon>50 kb inversion clade</taxon>
        <taxon>genistoids sensu lato</taxon>
        <taxon>core genistoids</taxon>
        <taxon>Crotalarieae</taxon>
        <taxon>Crotalaria</taxon>
    </lineage>
</organism>
<name>A0AAN9P2B1_CROPI</name>
<proteinExistence type="predicted"/>
<feature type="region of interest" description="Disordered" evidence="1">
    <location>
        <begin position="1"/>
        <end position="26"/>
    </location>
</feature>
<protein>
    <recommendedName>
        <fullName evidence="4">DUF241 domain protein</fullName>
    </recommendedName>
</protein>
<keyword evidence="3" id="KW-1185">Reference proteome</keyword>
<dbReference type="GO" id="GO:0048367">
    <property type="term" value="P:shoot system development"/>
    <property type="evidence" value="ECO:0007669"/>
    <property type="project" value="InterPro"/>
</dbReference>
<evidence type="ECO:0000313" key="2">
    <source>
        <dbReference type="EMBL" id="KAK7283446.1"/>
    </source>
</evidence>
<dbReference type="InterPro" id="IPR004320">
    <property type="entry name" value="BPS1_pln"/>
</dbReference>
<dbReference type="Pfam" id="PF03087">
    <property type="entry name" value="BPS1"/>
    <property type="match status" value="1"/>
</dbReference>
<evidence type="ECO:0008006" key="4">
    <source>
        <dbReference type="Google" id="ProtNLM"/>
    </source>
</evidence>